<name>A0ABP8CBE4_9FLAO</name>
<accession>A0ABP8CBE4</accession>
<comment type="caution">
    <text evidence="1">The sequence shown here is derived from an EMBL/GenBank/DDBJ whole genome shotgun (WGS) entry which is preliminary data.</text>
</comment>
<organism evidence="1 2">
    <name type="scientific">Postechiella marina</name>
    <dbReference type="NCBI Taxonomy" id="943941"/>
    <lineage>
        <taxon>Bacteria</taxon>
        <taxon>Pseudomonadati</taxon>
        <taxon>Bacteroidota</taxon>
        <taxon>Flavobacteriia</taxon>
        <taxon>Flavobacteriales</taxon>
        <taxon>Flavobacteriaceae</taxon>
        <taxon>Postechiella</taxon>
    </lineage>
</organism>
<dbReference type="EMBL" id="BAABCA010000004">
    <property type="protein sequence ID" value="GAA4236967.1"/>
    <property type="molecule type" value="Genomic_DNA"/>
</dbReference>
<gene>
    <name evidence="1" type="ORF">GCM10022291_22610</name>
</gene>
<proteinExistence type="predicted"/>
<evidence type="ECO:0000313" key="1">
    <source>
        <dbReference type="EMBL" id="GAA4236967.1"/>
    </source>
</evidence>
<evidence type="ECO:0000313" key="2">
    <source>
        <dbReference type="Proteomes" id="UP001501496"/>
    </source>
</evidence>
<reference evidence="2" key="1">
    <citation type="journal article" date="2019" name="Int. J. Syst. Evol. Microbiol.">
        <title>The Global Catalogue of Microorganisms (GCM) 10K type strain sequencing project: providing services to taxonomists for standard genome sequencing and annotation.</title>
        <authorList>
            <consortium name="The Broad Institute Genomics Platform"/>
            <consortium name="The Broad Institute Genome Sequencing Center for Infectious Disease"/>
            <person name="Wu L."/>
            <person name="Ma J."/>
        </authorList>
    </citation>
    <scope>NUCLEOTIDE SEQUENCE [LARGE SCALE GENOMIC DNA]</scope>
    <source>
        <strain evidence="2">JCM 17630</strain>
    </source>
</reference>
<protein>
    <submittedName>
        <fullName evidence="1">Uncharacterized protein</fullName>
    </submittedName>
</protein>
<dbReference type="Proteomes" id="UP001501496">
    <property type="component" value="Unassembled WGS sequence"/>
</dbReference>
<keyword evidence="2" id="KW-1185">Reference proteome</keyword>
<sequence length="127" mass="14085">MTCEEDDVVKVNCDNTVVVSENDFNNLESANFIIIDAEIEGDCLLLKIGASGCDGSTWQYNLVDSGAIAESLPEQRYLKFQLINEEMCEAYFNKTVSFNLSPLKIDNGVGKVVLHIEGLESSLTYTY</sequence>